<comment type="caution">
    <text evidence="1">The sequence shown here is derived from an EMBL/GenBank/DDBJ whole genome shotgun (WGS) entry which is preliminary data.</text>
</comment>
<dbReference type="RefSeq" id="WP_259124379.1">
    <property type="nucleotide sequence ID" value="NZ_JANUAE010000015.1"/>
</dbReference>
<reference evidence="1" key="1">
    <citation type="submission" date="2022-08" db="EMBL/GenBank/DDBJ databases">
        <title>Genomic Encyclopedia of Type Strains, Phase V (KMG-V): Genome sequencing to study the core and pangenomes of soil and plant-associated prokaryotes.</title>
        <authorList>
            <person name="Whitman W."/>
        </authorList>
    </citation>
    <scope>NUCLEOTIDE SEQUENCE</scope>
    <source>
        <strain evidence="1">SP3049</strain>
    </source>
</reference>
<dbReference type="EMBL" id="JANUAE010000015">
    <property type="protein sequence ID" value="MCS3711554.1"/>
    <property type="molecule type" value="Genomic_DNA"/>
</dbReference>
<proteinExistence type="predicted"/>
<accession>A0A9X2TKE4</accession>
<organism evidence="1 2">
    <name type="scientific">Salinibacter ruber</name>
    <dbReference type="NCBI Taxonomy" id="146919"/>
    <lineage>
        <taxon>Bacteria</taxon>
        <taxon>Pseudomonadati</taxon>
        <taxon>Rhodothermota</taxon>
        <taxon>Rhodothermia</taxon>
        <taxon>Rhodothermales</taxon>
        <taxon>Salinibacteraceae</taxon>
        <taxon>Salinibacter</taxon>
    </lineage>
</organism>
<dbReference type="AlphaFoldDB" id="A0A9X2TKE4"/>
<protein>
    <submittedName>
        <fullName evidence="1">Uncharacterized protein</fullName>
    </submittedName>
</protein>
<evidence type="ECO:0000313" key="1">
    <source>
        <dbReference type="EMBL" id="MCS3711554.1"/>
    </source>
</evidence>
<sequence length="112" mass="12320">MTASDKNDTANEVIQNIRSMSESDAVDNATFHEDLFEIRLKKLSKRVVGGQDTEHAVTDPTFAATMISVAKFALDGLRSEGIHPLVTLSKTVLHGDDVDRKAAWALLKHFVI</sequence>
<gene>
    <name evidence="1" type="ORF">GGP61_003187</name>
</gene>
<dbReference type="Proteomes" id="UP001155057">
    <property type="component" value="Unassembled WGS sequence"/>
</dbReference>
<evidence type="ECO:0000313" key="2">
    <source>
        <dbReference type="Proteomes" id="UP001155057"/>
    </source>
</evidence>
<name>A0A9X2TKE4_9BACT</name>